<dbReference type="CDD" id="cd02619">
    <property type="entry name" value="Peptidase_C1"/>
    <property type="match status" value="1"/>
</dbReference>
<feature type="chain" id="PRO_5037428449" description="T9SS type A sorting domain-containing protein" evidence="1">
    <location>
        <begin position="26"/>
        <end position="728"/>
    </location>
</feature>
<organism evidence="4 5">
    <name type="scientific">candidate division WOR-3 bacterium</name>
    <dbReference type="NCBI Taxonomy" id="2052148"/>
    <lineage>
        <taxon>Bacteria</taxon>
        <taxon>Bacteria division WOR-3</taxon>
    </lineage>
</organism>
<comment type="caution">
    <text evidence="4">The sequence shown here is derived from an EMBL/GenBank/DDBJ whole genome shotgun (WGS) entry which is preliminary data.</text>
</comment>
<dbReference type="GO" id="GO:0006508">
    <property type="term" value="P:proteolysis"/>
    <property type="evidence" value="ECO:0007669"/>
    <property type="project" value="InterPro"/>
</dbReference>
<sequence length="728" mass="78569">MKLNLLRRCLILLTLMLLGQAVARAETLHPCGWIRDDPRAAPWMIEDRLVPAARDRTSVSVDLSGQMPPVGNQGSQGSCTAWGIGYYQKTHTEWIEHGWNLNQTIHQFSPAFIYNQINGGVDQGSGSNAAYALLADQGCGTMADCPYNQNDYTSWPSESAYARAIPYRGSTTRWFSMVDSVGVDKARQRLDSGYTTVIGISVYSNFDNIQNFNYTYCVADKYGSNRGGHVVTIVGYNDTVTTNDGPGAFKLVNSWGTGWGLSGYWWMSYVAATNAELSAQVGLYQDDRIAYAPTMLGRVRLTHSARDKIGIRLGVGTPSSQLWTKDFRTWRYPVTDRAFPGNKIVFDMTEGEPLITSGVTDSIFVRAIDDVSDSKSGTVNYFAAQHLAWNATGISSDTPVSIPDYNTAVYARARIPKLQDVGAYLLSAPTGTVDSGFATAPSARVRNFGTTAATFPVVFHIGAYADTQNVTDLAAGDSATVTFDAWTATTRGVNATRCSTVLSGDYCPGNDKKTGSVTVRVRDVGCIQLLAPPDTVDSGATMTPRAVVRNASTTNETFSTRLGIGPDYADTVSVTLGAGRSDTLDFAPWNAFSLGTFAVSCSTLLATDMNPANNTRRDSVTVGVSAGIAEQALLPGVVTLGRPVPDPMRGIATIRFSLARRTQASVTIRSATGSLQRVLVGYQSLAAGSYPFSWDGCDERGRRVAPGIYFWRLEGEATSLTRKAIKID</sequence>
<reference evidence="4" key="1">
    <citation type="submission" date="2019-03" db="EMBL/GenBank/DDBJ databases">
        <title>Lake Tanganyika Metagenome-Assembled Genomes (MAGs).</title>
        <authorList>
            <person name="Tran P."/>
        </authorList>
    </citation>
    <scope>NUCLEOTIDE SEQUENCE</scope>
    <source>
        <strain evidence="4">K_DeepCast_150m_m2_040</strain>
    </source>
</reference>
<feature type="domain" description="Peptidase C1A papain C-terminal" evidence="2">
    <location>
        <begin position="66"/>
        <end position="271"/>
    </location>
</feature>
<dbReference type="InterPro" id="IPR000668">
    <property type="entry name" value="Peptidase_C1A_C"/>
</dbReference>
<evidence type="ECO:0000259" key="3">
    <source>
        <dbReference type="Pfam" id="PF13860"/>
    </source>
</evidence>
<evidence type="ECO:0000256" key="1">
    <source>
        <dbReference type="SAM" id="SignalP"/>
    </source>
</evidence>
<dbReference type="Gene3D" id="3.90.70.10">
    <property type="entry name" value="Cysteine proteinases"/>
    <property type="match status" value="1"/>
</dbReference>
<gene>
    <name evidence="4" type="ORF">FJY68_01445</name>
</gene>
<keyword evidence="1" id="KW-0732">Signal</keyword>
<evidence type="ECO:0000259" key="2">
    <source>
        <dbReference type="Pfam" id="PF00112"/>
    </source>
</evidence>
<evidence type="ECO:0000313" key="4">
    <source>
        <dbReference type="EMBL" id="MBM3330498.1"/>
    </source>
</evidence>
<accession>A0A937XBS8</accession>
<dbReference type="Proteomes" id="UP000779900">
    <property type="component" value="Unassembled WGS sequence"/>
</dbReference>
<dbReference type="SUPFAM" id="SSF54001">
    <property type="entry name" value="Cysteine proteinases"/>
    <property type="match status" value="1"/>
</dbReference>
<dbReference type="Pfam" id="PF00112">
    <property type="entry name" value="Peptidase_C1"/>
    <property type="match status" value="1"/>
</dbReference>
<name>A0A937XBS8_UNCW3</name>
<feature type="signal peptide" evidence="1">
    <location>
        <begin position="1"/>
        <end position="25"/>
    </location>
</feature>
<protein>
    <recommendedName>
        <fullName evidence="6">T9SS type A sorting domain-containing protein</fullName>
    </recommendedName>
</protein>
<dbReference type="InterPro" id="IPR013783">
    <property type="entry name" value="Ig-like_fold"/>
</dbReference>
<evidence type="ECO:0000313" key="5">
    <source>
        <dbReference type="Proteomes" id="UP000779900"/>
    </source>
</evidence>
<evidence type="ECO:0008006" key="6">
    <source>
        <dbReference type="Google" id="ProtNLM"/>
    </source>
</evidence>
<dbReference type="InterPro" id="IPR038765">
    <property type="entry name" value="Papain-like_cys_pep_sf"/>
</dbReference>
<dbReference type="AlphaFoldDB" id="A0A937XBS8"/>
<dbReference type="InterPro" id="IPR025965">
    <property type="entry name" value="FlgD/Vpr_Ig-like"/>
</dbReference>
<dbReference type="EMBL" id="VGIR01000004">
    <property type="protein sequence ID" value="MBM3330498.1"/>
    <property type="molecule type" value="Genomic_DNA"/>
</dbReference>
<dbReference type="Gene3D" id="2.60.40.10">
    <property type="entry name" value="Immunoglobulins"/>
    <property type="match status" value="1"/>
</dbReference>
<dbReference type="GO" id="GO:0008234">
    <property type="term" value="F:cysteine-type peptidase activity"/>
    <property type="evidence" value="ECO:0007669"/>
    <property type="project" value="InterPro"/>
</dbReference>
<dbReference type="Pfam" id="PF13860">
    <property type="entry name" value="FlgD_ig"/>
    <property type="match status" value="1"/>
</dbReference>
<dbReference type="Gene3D" id="2.60.40.4070">
    <property type="match status" value="1"/>
</dbReference>
<feature type="domain" description="FlgD/Vpr Ig-like" evidence="3">
    <location>
        <begin position="658"/>
        <end position="712"/>
    </location>
</feature>
<proteinExistence type="predicted"/>